<protein>
    <submittedName>
        <fullName evidence="8">Transmembrane DoxX protein</fullName>
    </submittedName>
</protein>
<evidence type="ECO:0000256" key="1">
    <source>
        <dbReference type="ARBA" id="ARBA00004651"/>
    </source>
</evidence>
<dbReference type="RefSeq" id="WP_098153032.1">
    <property type="nucleotide sequence ID" value="NZ_CADFAY010000012.1"/>
</dbReference>
<keyword evidence="6 7" id="KW-0472">Membrane</keyword>
<accession>A0A2A7SIR4</accession>
<evidence type="ECO:0000256" key="6">
    <source>
        <dbReference type="ARBA" id="ARBA00023136"/>
    </source>
</evidence>
<sequence>MNIFHTLRRIALVQPSSAYPASWPIALMRIATGVFFSASGFNKLVLPGNRAAMLQTITEAQVPCPELMAPFVAGCECLFGLLLALGLGTRPAALVLFAISGVALATVGLHQIPAGLGPIGWTSWLLYLPESLYLLITLMLIVRGGESPSLDAVWARRLARRA</sequence>
<organism evidence="8 9">
    <name type="scientific">Burkholderia gladioli</name>
    <name type="common">Pseudomonas marginata</name>
    <name type="synonym">Phytomonas marginata</name>
    <dbReference type="NCBI Taxonomy" id="28095"/>
    <lineage>
        <taxon>Bacteria</taxon>
        <taxon>Pseudomonadati</taxon>
        <taxon>Pseudomonadota</taxon>
        <taxon>Betaproteobacteria</taxon>
        <taxon>Burkholderiales</taxon>
        <taxon>Burkholderiaceae</taxon>
        <taxon>Burkholderia</taxon>
    </lineage>
</organism>
<comment type="similarity">
    <text evidence="2">Belongs to the DoxX family.</text>
</comment>
<dbReference type="AlphaFoldDB" id="A0A2A7SIR4"/>
<keyword evidence="5 7" id="KW-1133">Transmembrane helix</keyword>
<dbReference type="GO" id="GO:0005886">
    <property type="term" value="C:plasma membrane"/>
    <property type="evidence" value="ECO:0007669"/>
    <property type="project" value="UniProtKB-SubCell"/>
</dbReference>
<comment type="subcellular location">
    <subcellularLocation>
        <location evidence="1">Cell membrane</location>
        <topology evidence="1">Multi-pass membrane protein</topology>
    </subcellularLocation>
</comment>
<dbReference type="Pfam" id="PF07681">
    <property type="entry name" value="DoxX"/>
    <property type="match status" value="1"/>
</dbReference>
<dbReference type="EMBL" id="PDDY01000001">
    <property type="protein sequence ID" value="PEH43339.1"/>
    <property type="molecule type" value="Genomic_DNA"/>
</dbReference>
<keyword evidence="4 7" id="KW-0812">Transmembrane</keyword>
<dbReference type="InterPro" id="IPR032808">
    <property type="entry name" value="DoxX"/>
</dbReference>
<comment type="caution">
    <text evidence="8">The sequence shown here is derived from an EMBL/GenBank/DDBJ whole genome shotgun (WGS) entry which is preliminary data.</text>
</comment>
<dbReference type="PANTHER" id="PTHR33452:SF1">
    <property type="entry name" value="INNER MEMBRANE PROTEIN YPHA-RELATED"/>
    <property type="match status" value="1"/>
</dbReference>
<feature type="transmembrane region" description="Helical" evidence="7">
    <location>
        <begin position="124"/>
        <end position="142"/>
    </location>
</feature>
<proteinExistence type="inferred from homology"/>
<evidence type="ECO:0000256" key="4">
    <source>
        <dbReference type="ARBA" id="ARBA00022692"/>
    </source>
</evidence>
<reference evidence="9" key="1">
    <citation type="submission" date="2017-09" db="EMBL/GenBank/DDBJ databases">
        <title>FDA dAtabase for Regulatory Grade micrObial Sequences (FDA-ARGOS): Supporting development and validation of Infectious Disease Dx tests.</title>
        <authorList>
            <person name="Minogue T."/>
            <person name="Wolcott M."/>
            <person name="Wasieloski L."/>
            <person name="Aguilar W."/>
            <person name="Moore D."/>
            <person name="Tallon L."/>
            <person name="Sadzewicz L."/>
            <person name="Ott S."/>
            <person name="Zhao X."/>
            <person name="Nagaraj S."/>
            <person name="Vavikolanu K."/>
            <person name="Aluvathingal J."/>
            <person name="Nadendla S."/>
            <person name="Sichtig H."/>
        </authorList>
    </citation>
    <scope>NUCLEOTIDE SEQUENCE [LARGE SCALE GENOMIC DNA]</scope>
    <source>
        <strain evidence="9">FDAARGOS_390</strain>
    </source>
</reference>
<evidence type="ECO:0000256" key="5">
    <source>
        <dbReference type="ARBA" id="ARBA00022989"/>
    </source>
</evidence>
<dbReference type="PANTHER" id="PTHR33452">
    <property type="entry name" value="OXIDOREDUCTASE CATD-RELATED"/>
    <property type="match status" value="1"/>
</dbReference>
<gene>
    <name evidence="8" type="ORF">CRM94_14935</name>
</gene>
<evidence type="ECO:0000256" key="7">
    <source>
        <dbReference type="SAM" id="Phobius"/>
    </source>
</evidence>
<keyword evidence="3" id="KW-1003">Cell membrane</keyword>
<name>A0A2A7SIR4_BURGA</name>
<dbReference type="InterPro" id="IPR051907">
    <property type="entry name" value="DoxX-like_oxidoreductase"/>
</dbReference>
<dbReference type="Proteomes" id="UP000220629">
    <property type="component" value="Unassembled WGS sequence"/>
</dbReference>
<evidence type="ECO:0000256" key="3">
    <source>
        <dbReference type="ARBA" id="ARBA00022475"/>
    </source>
</evidence>
<evidence type="ECO:0000313" key="8">
    <source>
        <dbReference type="EMBL" id="PEH43339.1"/>
    </source>
</evidence>
<evidence type="ECO:0000256" key="2">
    <source>
        <dbReference type="ARBA" id="ARBA00006679"/>
    </source>
</evidence>
<evidence type="ECO:0000313" key="9">
    <source>
        <dbReference type="Proteomes" id="UP000220629"/>
    </source>
</evidence>